<evidence type="ECO:0000313" key="7">
    <source>
        <dbReference type="Proteomes" id="UP000594262"/>
    </source>
</evidence>
<evidence type="ECO:0000256" key="2">
    <source>
        <dbReference type="ARBA" id="ARBA00022980"/>
    </source>
</evidence>
<proteinExistence type="inferred from homology"/>
<dbReference type="EnsemblMetazoa" id="CLYHEMT002642.1">
    <property type="protein sequence ID" value="CLYHEMP002642.1"/>
    <property type="gene ID" value="CLYHEMG002642"/>
</dbReference>
<name>A0A7M5TVQ2_9CNID</name>
<dbReference type="NCBIfam" id="NF001099">
    <property type="entry name" value="PRK00132.1"/>
    <property type="match status" value="1"/>
</dbReference>
<sequence>FRYNKMNICNNYIPKRLFRLADVTRRLVTSARFAAANQQVERVQEERNELEESDPFLKNEIKKYNTGKRWLARMMGQDPENFSQKDVDEAIAYLLPSSLFAKDARPVMKHPYELFPKTKESLFDSNNRPLSSAFYTGKPKFYDLTYQVWELKEKLDTNTAITAEDSPAPSNEDKVMQWMKQYQLEQKLNEKLNEKLYDMIMFRLKKLSQHERANEIKGFLQQYQVPTSSGSTEQLKDVEIYDGVARAMGYRKTSIAEVIVRPGEGHIMVNDKKFLDYFYLRNDREQIMYPLLLTDSLSKFNIEANAIGGGSTGKSGAIRLGISRAIAALCPEHFDVLNQHQLLTRDYRQKERKKPGRKKARRAFQWVKR</sequence>
<dbReference type="InterPro" id="IPR014721">
    <property type="entry name" value="Ribsml_uS5_D2-typ_fold_subgr"/>
</dbReference>
<dbReference type="Gene3D" id="3.30.230.10">
    <property type="match status" value="1"/>
</dbReference>
<dbReference type="GO" id="GO:0003735">
    <property type="term" value="F:structural constituent of ribosome"/>
    <property type="evidence" value="ECO:0007669"/>
    <property type="project" value="InterPro"/>
</dbReference>
<dbReference type="PANTHER" id="PTHR21569:SF1">
    <property type="entry name" value="SMALL RIBOSOMAL SUBUNIT PROTEIN US9M"/>
    <property type="match status" value="1"/>
</dbReference>
<keyword evidence="3 4" id="KW-0687">Ribonucleoprotein</keyword>
<evidence type="ECO:0000256" key="5">
    <source>
        <dbReference type="SAM" id="Coils"/>
    </source>
</evidence>
<feature type="coiled-coil region" evidence="5">
    <location>
        <begin position="33"/>
        <end position="60"/>
    </location>
</feature>
<evidence type="ECO:0000313" key="6">
    <source>
        <dbReference type="EnsemblMetazoa" id="CLYHEMP002642.1"/>
    </source>
</evidence>
<dbReference type="GO" id="GO:0003723">
    <property type="term" value="F:RNA binding"/>
    <property type="evidence" value="ECO:0007669"/>
    <property type="project" value="TreeGrafter"/>
</dbReference>
<comment type="similarity">
    <text evidence="1 4">Belongs to the universal ribosomal protein uS9 family.</text>
</comment>
<dbReference type="PANTHER" id="PTHR21569">
    <property type="entry name" value="RIBOSOMAL PROTEIN S9"/>
    <property type="match status" value="1"/>
</dbReference>
<organism evidence="6 7">
    <name type="scientific">Clytia hemisphaerica</name>
    <dbReference type="NCBI Taxonomy" id="252671"/>
    <lineage>
        <taxon>Eukaryota</taxon>
        <taxon>Metazoa</taxon>
        <taxon>Cnidaria</taxon>
        <taxon>Hydrozoa</taxon>
        <taxon>Hydroidolina</taxon>
        <taxon>Leptothecata</taxon>
        <taxon>Obeliida</taxon>
        <taxon>Clytiidae</taxon>
        <taxon>Clytia</taxon>
    </lineage>
</organism>
<keyword evidence="2 4" id="KW-0689">Ribosomal protein</keyword>
<evidence type="ECO:0000256" key="4">
    <source>
        <dbReference type="RuleBase" id="RU003815"/>
    </source>
</evidence>
<dbReference type="InterPro" id="IPR023035">
    <property type="entry name" value="Ribosomal_uS9_bac/plastid"/>
</dbReference>
<dbReference type="SUPFAM" id="SSF54211">
    <property type="entry name" value="Ribosomal protein S5 domain 2-like"/>
    <property type="match status" value="1"/>
</dbReference>
<dbReference type="PROSITE" id="PS00360">
    <property type="entry name" value="RIBOSOMAL_S9"/>
    <property type="match status" value="1"/>
</dbReference>
<dbReference type="InterPro" id="IPR000754">
    <property type="entry name" value="Ribosomal_uS9"/>
</dbReference>
<keyword evidence="7" id="KW-1185">Reference proteome</keyword>
<evidence type="ECO:0000256" key="3">
    <source>
        <dbReference type="ARBA" id="ARBA00023274"/>
    </source>
</evidence>
<evidence type="ECO:0000256" key="1">
    <source>
        <dbReference type="ARBA" id="ARBA00005251"/>
    </source>
</evidence>
<dbReference type="InterPro" id="IPR020574">
    <property type="entry name" value="Ribosomal_uS9_CS"/>
</dbReference>
<dbReference type="InterPro" id="IPR020568">
    <property type="entry name" value="Ribosomal_Su5_D2-typ_SF"/>
</dbReference>
<dbReference type="GO" id="GO:0005763">
    <property type="term" value="C:mitochondrial small ribosomal subunit"/>
    <property type="evidence" value="ECO:0007669"/>
    <property type="project" value="TreeGrafter"/>
</dbReference>
<dbReference type="OrthoDB" id="10254627at2759"/>
<keyword evidence="5" id="KW-0175">Coiled coil</keyword>
<dbReference type="Proteomes" id="UP000594262">
    <property type="component" value="Unplaced"/>
</dbReference>
<dbReference type="GO" id="GO:0006412">
    <property type="term" value="P:translation"/>
    <property type="evidence" value="ECO:0007669"/>
    <property type="project" value="InterPro"/>
</dbReference>
<accession>A0A7M5TVQ2</accession>
<dbReference type="Pfam" id="PF00380">
    <property type="entry name" value="Ribosomal_S9"/>
    <property type="match status" value="1"/>
</dbReference>
<dbReference type="AlphaFoldDB" id="A0A7M5TVQ2"/>
<protein>
    <submittedName>
        <fullName evidence="6">Uncharacterized protein</fullName>
    </submittedName>
</protein>
<reference evidence="6" key="1">
    <citation type="submission" date="2021-01" db="UniProtKB">
        <authorList>
            <consortium name="EnsemblMetazoa"/>
        </authorList>
    </citation>
    <scope>IDENTIFICATION</scope>
</reference>